<dbReference type="PROSITE" id="PS51257">
    <property type="entry name" value="PROKAR_LIPOPROTEIN"/>
    <property type="match status" value="1"/>
</dbReference>
<name>E0I726_9BACL</name>
<dbReference type="InterPro" id="IPR052944">
    <property type="entry name" value="Sporulation_related"/>
</dbReference>
<evidence type="ECO:0000313" key="3">
    <source>
        <dbReference type="EMBL" id="EFM11842.1"/>
    </source>
</evidence>
<dbReference type="InterPro" id="IPR029046">
    <property type="entry name" value="LolA/LolB/LppX"/>
</dbReference>
<dbReference type="RefSeq" id="WP_006037461.1">
    <property type="nucleotide sequence ID" value="NZ_AEDD01000003.1"/>
</dbReference>
<dbReference type="Gene3D" id="2.50.20.10">
    <property type="entry name" value="Lipoprotein localisation LolA/LolB/LppX"/>
    <property type="match status" value="1"/>
</dbReference>
<feature type="signal peptide" evidence="2">
    <location>
        <begin position="1"/>
        <end position="20"/>
    </location>
</feature>
<keyword evidence="4" id="KW-1185">Reference proteome</keyword>
<evidence type="ECO:0000256" key="2">
    <source>
        <dbReference type="SAM" id="SignalP"/>
    </source>
</evidence>
<organism evidence="3 4">
    <name type="scientific">Paenibacillus curdlanolyticus YK9</name>
    <dbReference type="NCBI Taxonomy" id="717606"/>
    <lineage>
        <taxon>Bacteria</taxon>
        <taxon>Bacillati</taxon>
        <taxon>Bacillota</taxon>
        <taxon>Bacilli</taxon>
        <taxon>Bacillales</taxon>
        <taxon>Paenibacillaceae</taxon>
        <taxon>Paenibacillus</taxon>
    </lineage>
</organism>
<protein>
    <submittedName>
        <fullName evidence="3">Outer membrane lipoprotein-sorting protein-like protein</fullName>
    </submittedName>
</protein>
<gene>
    <name evidence="3" type="ORF">PaecuDRAFT_1450</name>
</gene>
<dbReference type="Proteomes" id="UP000005387">
    <property type="component" value="Unassembled WGS sequence"/>
</dbReference>
<evidence type="ECO:0000256" key="1">
    <source>
        <dbReference type="SAM" id="MobiDB-lite"/>
    </source>
</evidence>
<evidence type="ECO:0000313" key="4">
    <source>
        <dbReference type="Proteomes" id="UP000005387"/>
    </source>
</evidence>
<reference evidence="3 4" key="1">
    <citation type="submission" date="2010-07" db="EMBL/GenBank/DDBJ databases">
        <title>The draft genome of Paenibacillus curdlanolyticus YK9.</title>
        <authorList>
            <consortium name="US DOE Joint Genome Institute (JGI-PGF)"/>
            <person name="Lucas S."/>
            <person name="Copeland A."/>
            <person name="Lapidus A."/>
            <person name="Cheng J.-F."/>
            <person name="Bruce D."/>
            <person name="Goodwin L."/>
            <person name="Pitluck S."/>
            <person name="Land M.L."/>
            <person name="Hauser L."/>
            <person name="Chang Y.-J."/>
            <person name="Jeffries C."/>
            <person name="Anderson I.J."/>
            <person name="Johnson E."/>
            <person name="Loganathan U."/>
            <person name="Mulhopadhyay B."/>
            <person name="Kyrpides N."/>
            <person name="Woyke T.J."/>
        </authorList>
    </citation>
    <scope>NUCLEOTIDE SEQUENCE [LARGE SCALE GENOMIC DNA]</scope>
    <source>
        <strain evidence="3 4">YK9</strain>
    </source>
</reference>
<proteinExistence type="predicted"/>
<dbReference type="PANTHER" id="PTHR37507:SF2">
    <property type="entry name" value="SPORULATION PROTEIN YDCC"/>
    <property type="match status" value="1"/>
</dbReference>
<dbReference type="OrthoDB" id="9785380at2"/>
<feature type="chain" id="PRO_5003136137" evidence="2">
    <location>
        <begin position="21"/>
        <end position="393"/>
    </location>
</feature>
<dbReference type="PANTHER" id="PTHR37507">
    <property type="entry name" value="SPORULATION PROTEIN YDCC"/>
    <property type="match status" value="1"/>
</dbReference>
<keyword evidence="2" id="KW-0732">Signal</keyword>
<dbReference type="SUPFAM" id="SSF89392">
    <property type="entry name" value="Prokaryotic lipoproteins and lipoprotein localization factors"/>
    <property type="match status" value="1"/>
</dbReference>
<dbReference type="eggNOG" id="COG2834">
    <property type="taxonomic scope" value="Bacteria"/>
</dbReference>
<accession>E0I726</accession>
<feature type="region of interest" description="Disordered" evidence="1">
    <location>
        <begin position="209"/>
        <end position="274"/>
    </location>
</feature>
<sequence length="393" mass="43463">MRRIIWITAIMMCFTIIATACGAKNPESVIKELGKVQNKMESYQAKGTMKLNTSQQPLEYKVEVWYQKDHFYRIALTNEKKDITQIVLRNDDGVFVLTPRLNKVFRFQSDWPDNQGQVYLYQTLLSSILNDESRQFASDNDAYVFDVMANYQNASLARQKIWLNKENFAPSKVEVSDTNASVMVEVTFDEFKFDPKFDKNAFDTQANLNAGAAPAPAPSTTDDGKAANPDDPNKATGTDANGEKTDGSAGAGDNGAASDPNQSGDAGKEEPKAEDTMALPSTFQEMQPTYLGDGVAWKDTQEITFGGNTGVLQRYTGTYDYTILQTQPKDVAATYIPGELVDLGFTMGQLTGDDQQTLTWTYEGNEFRLTTSSDMPLEEMVAIAQSVDGEPTK</sequence>
<dbReference type="EMBL" id="AEDD01000003">
    <property type="protein sequence ID" value="EFM11842.1"/>
    <property type="molecule type" value="Genomic_DNA"/>
</dbReference>
<dbReference type="STRING" id="717606.PaecuDRAFT_1450"/>
<keyword evidence="3" id="KW-0449">Lipoprotein</keyword>
<dbReference type="AlphaFoldDB" id="E0I726"/>